<dbReference type="GO" id="GO:0006508">
    <property type="term" value="P:proteolysis"/>
    <property type="evidence" value="ECO:0007669"/>
    <property type="project" value="UniProtKB-KW"/>
</dbReference>
<evidence type="ECO:0000256" key="1">
    <source>
        <dbReference type="ARBA" id="ARBA00008140"/>
    </source>
</evidence>
<comment type="caution">
    <text evidence="5">The sequence shown here is derived from an EMBL/GenBank/DDBJ whole genome shotgun (WGS) entry which is preliminary data.</text>
</comment>
<dbReference type="Pfam" id="PF05903">
    <property type="entry name" value="Peptidase_C97"/>
    <property type="match status" value="1"/>
</dbReference>
<dbReference type="PROSITE" id="PS51858">
    <property type="entry name" value="PPPDE"/>
    <property type="match status" value="1"/>
</dbReference>
<dbReference type="SMART" id="SM01179">
    <property type="entry name" value="DUF862"/>
    <property type="match status" value="1"/>
</dbReference>
<evidence type="ECO:0000313" key="5">
    <source>
        <dbReference type="EMBL" id="KAK8763421.1"/>
    </source>
</evidence>
<evidence type="ECO:0000256" key="2">
    <source>
        <dbReference type="ARBA" id="ARBA00022670"/>
    </source>
</evidence>
<dbReference type="Proteomes" id="UP001321473">
    <property type="component" value="Unassembled WGS sequence"/>
</dbReference>
<dbReference type="InterPro" id="IPR042266">
    <property type="entry name" value="PPPDE_sf"/>
</dbReference>
<dbReference type="EMBL" id="JARKHS020029324">
    <property type="protein sequence ID" value="KAK8763421.1"/>
    <property type="molecule type" value="Genomic_DNA"/>
</dbReference>
<comment type="similarity">
    <text evidence="1">Belongs to the DeSI family.</text>
</comment>
<dbReference type="PANTHER" id="PTHR12378">
    <property type="entry name" value="DESUMOYLATING ISOPEPTIDASE"/>
    <property type="match status" value="1"/>
</dbReference>
<name>A0AAQ4DLT1_AMBAM</name>
<dbReference type="AlphaFoldDB" id="A0AAQ4DLT1"/>
<keyword evidence="6" id="KW-1185">Reference proteome</keyword>
<proteinExistence type="inferred from homology"/>
<feature type="domain" description="PPPDE" evidence="4">
    <location>
        <begin position="19"/>
        <end position="161"/>
    </location>
</feature>
<reference evidence="5 6" key="1">
    <citation type="journal article" date="2023" name="Arcadia Sci">
        <title>De novo assembly of a long-read Amblyomma americanum tick genome.</title>
        <authorList>
            <person name="Chou S."/>
            <person name="Poskanzer K.E."/>
            <person name="Rollins M."/>
            <person name="Thuy-Boun P.S."/>
        </authorList>
    </citation>
    <scope>NUCLEOTIDE SEQUENCE [LARGE SCALE GENOMIC DNA]</scope>
    <source>
        <strain evidence="5">F_SG_1</strain>
        <tissue evidence="5">Salivary glands</tissue>
    </source>
</reference>
<sequence>MSAEDEAGPSQVADADTSFEVFLYMYDLSKELAKTITPTLLGKELPGVYHTSIVVHGMEYFFGSMGVVSCPVGNTNLQAPDRIISLGRSELTLGVFSDYLCEIGESSYSGTTYNMFHHNCNNFSQDVALFLTGNSIPPEVLEMPSEFLDTPLGNSLAAHYENIMKDL</sequence>
<gene>
    <name evidence="5" type="ORF">V5799_033968</name>
</gene>
<dbReference type="GO" id="GO:0008233">
    <property type="term" value="F:peptidase activity"/>
    <property type="evidence" value="ECO:0007669"/>
    <property type="project" value="UniProtKB-KW"/>
</dbReference>
<accession>A0AAQ4DLT1</accession>
<protein>
    <recommendedName>
        <fullName evidence="4">PPPDE domain-containing protein</fullName>
    </recommendedName>
</protein>
<dbReference type="InterPro" id="IPR008580">
    <property type="entry name" value="PPPDE_dom"/>
</dbReference>
<organism evidence="5 6">
    <name type="scientific">Amblyomma americanum</name>
    <name type="common">Lone star tick</name>
    <dbReference type="NCBI Taxonomy" id="6943"/>
    <lineage>
        <taxon>Eukaryota</taxon>
        <taxon>Metazoa</taxon>
        <taxon>Ecdysozoa</taxon>
        <taxon>Arthropoda</taxon>
        <taxon>Chelicerata</taxon>
        <taxon>Arachnida</taxon>
        <taxon>Acari</taxon>
        <taxon>Parasitiformes</taxon>
        <taxon>Ixodida</taxon>
        <taxon>Ixodoidea</taxon>
        <taxon>Ixodidae</taxon>
        <taxon>Amblyomminae</taxon>
        <taxon>Amblyomma</taxon>
    </lineage>
</organism>
<dbReference type="GO" id="GO:0070646">
    <property type="term" value="P:protein modification by small protein removal"/>
    <property type="evidence" value="ECO:0007669"/>
    <property type="project" value="TreeGrafter"/>
</dbReference>
<keyword evidence="2" id="KW-0645">Protease</keyword>
<keyword evidence="3" id="KW-0378">Hydrolase</keyword>
<dbReference type="PANTHER" id="PTHR12378:SF7">
    <property type="entry name" value="DESUMOYLATING ISOPEPTIDASE 1"/>
    <property type="match status" value="1"/>
</dbReference>
<dbReference type="Gene3D" id="3.90.1720.30">
    <property type="entry name" value="PPPDE domains"/>
    <property type="match status" value="1"/>
</dbReference>
<evidence type="ECO:0000259" key="4">
    <source>
        <dbReference type="PROSITE" id="PS51858"/>
    </source>
</evidence>
<evidence type="ECO:0000256" key="3">
    <source>
        <dbReference type="ARBA" id="ARBA00022801"/>
    </source>
</evidence>
<evidence type="ECO:0000313" key="6">
    <source>
        <dbReference type="Proteomes" id="UP001321473"/>
    </source>
</evidence>